<proteinExistence type="predicted"/>
<dbReference type="Proteomes" id="UP000324222">
    <property type="component" value="Unassembled WGS sequence"/>
</dbReference>
<name>A0A5B7DQJ1_PORTR</name>
<keyword evidence="4" id="KW-0206">Cytoskeleton</keyword>
<reference evidence="6 7" key="1">
    <citation type="submission" date="2019-05" db="EMBL/GenBank/DDBJ databases">
        <title>Another draft genome of Portunus trituberculatus and its Hox gene families provides insights of decapod evolution.</title>
        <authorList>
            <person name="Jeong J.-H."/>
            <person name="Song I."/>
            <person name="Kim S."/>
            <person name="Choi T."/>
            <person name="Kim D."/>
            <person name="Ryu S."/>
            <person name="Kim W."/>
        </authorList>
    </citation>
    <scope>NUCLEOTIDE SEQUENCE [LARGE SCALE GENOMIC DNA]</scope>
    <source>
        <tissue evidence="6">Muscle</tissue>
    </source>
</reference>
<evidence type="ECO:0000313" key="6">
    <source>
        <dbReference type="EMBL" id="MPC23253.1"/>
    </source>
</evidence>
<accession>A0A5B7DQJ1</accession>
<dbReference type="PANTHER" id="PTHR18905:SF13">
    <property type="entry name" value="NON-CENTROSOMAL MICROTUBULE ARRAY"/>
    <property type="match status" value="1"/>
</dbReference>
<keyword evidence="7" id="KW-1185">Reference proteome</keyword>
<dbReference type="EMBL" id="VSRR010001183">
    <property type="protein sequence ID" value="MPC23253.1"/>
    <property type="molecule type" value="Genomic_DNA"/>
</dbReference>
<dbReference type="GO" id="GO:0005813">
    <property type="term" value="C:centrosome"/>
    <property type="evidence" value="ECO:0007669"/>
    <property type="project" value="UniProtKB-SubCell"/>
</dbReference>
<comment type="caution">
    <text evidence="6">The sequence shown here is derived from an EMBL/GenBank/DDBJ whole genome shotgun (WGS) entry which is preliminary data.</text>
</comment>
<evidence type="ECO:0000313" key="7">
    <source>
        <dbReference type="Proteomes" id="UP000324222"/>
    </source>
</evidence>
<evidence type="ECO:0000256" key="5">
    <source>
        <dbReference type="SAM" id="Coils"/>
    </source>
</evidence>
<feature type="coiled-coil region" evidence="5">
    <location>
        <begin position="78"/>
        <end position="112"/>
    </location>
</feature>
<dbReference type="OrthoDB" id="5799458at2759"/>
<organism evidence="6 7">
    <name type="scientific">Portunus trituberculatus</name>
    <name type="common">Swimming crab</name>
    <name type="synonym">Neptunus trituberculatus</name>
    <dbReference type="NCBI Taxonomy" id="210409"/>
    <lineage>
        <taxon>Eukaryota</taxon>
        <taxon>Metazoa</taxon>
        <taxon>Ecdysozoa</taxon>
        <taxon>Arthropoda</taxon>
        <taxon>Crustacea</taxon>
        <taxon>Multicrustacea</taxon>
        <taxon>Malacostraca</taxon>
        <taxon>Eumalacostraca</taxon>
        <taxon>Eucarida</taxon>
        <taxon>Decapoda</taxon>
        <taxon>Pleocyemata</taxon>
        <taxon>Brachyura</taxon>
        <taxon>Eubrachyura</taxon>
        <taxon>Portunoidea</taxon>
        <taxon>Portunidae</taxon>
        <taxon>Portuninae</taxon>
        <taxon>Portunus</taxon>
    </lineage>
</organism>
<keyword evidence="2" id="KW-0963">Cytoplasm</keyword>
<keyword evidence="3" id="KW-0597">Phosphoprotein</keyword>
<gene>
    <name evidence="6" type="primary">Nin</name>
    <name evidence="6" type="ORF">E2C01_016293</name>
</gene>
<evidence type="ECO:0000256" key="1">
    <source>
        <dbReference type="ARBA" id="ARBA00004300"/>
    </source>
</evidence>
<protein>
    <submittedName>
        <fullName evidence="6">Ninein</fullName>
    </submittedName>
</protein>
<sequence>MLRSYARVEALLEAWEGLNISNGPSLLRELALPHRPHESLCLRDLAAALESECQLPEEGAGGRVTLLQMALLTYLHEIKFLRLSVEAARGERDKLKQDLGEANQRVSLLAQDLDDHNARMEAASHLQLQ</sequence>
<evidence type="ECO:0000256" key="2">
    <source>
        <dbReference type="ARBA" id="ARBA00022490"/>
    </source>
</evidence>
<evidence type="ECO:0000256" key="3">
    <source>
        <dbReference type="ARBA" id="ARBA00022553"/>
    </source>
</evidence>
<dbReference type="PANTHER" id="PTHR18905">
    <property type="entry name" value="NINEIN"/>
    <property type="match status" value="1"/>
</dbReference>
<keyword evidence="5" id="KW-0175">Coiled coil</keyword>
<dbReference type="AlphaFoldDB" id="A0A5B7DQJ1"/>
<evidence type="ECO:0000256" key="4">
    <source>
        <dbReference type="ARBA" id="ARBA00023212"/>
    </source>
</evidence>
<dbReference type="GO" id="GO:0034454">
    <property type="term" value="P:microtubule anchoring at centrosome"/>
    <property type="evidence" value="ECO:0007669"/>
    <property type="project" value="TreeGrafter"/>
</dbReference>
<comment type="subcellular location">
    <subcellularLocation>
        <location evidence="1">Cytoplasm</location>
        <location evidence="1">Cytoskeleton</location>
        <location evidence="1">Microtubule organizing center</location>
        <location evidence="1">Centrosome</location>
    </subcellularLocation>
</comment>